<keyword evidence="2" id="KW-1185">Reference proteome</keyword>
<accession>A0A5E5BMY8</accession>
<reference evidence="1 2" key="1">
    <citation type="submission" date="2019-08" db="EMBL/GenBank/DDBJ databases">
        <authorList>
            <person name="Peeters C."/>
        </authorList>
    </citation>
    <scope>NUCLEOTIDE SEQUENCE [LARGE SCALE GENOMIC DNA]</scope>
    <source>
        <strain evidence="1 2">LMG 20603</strain>
    </source>
</reference>
<sequence>MRGVARATARSGAVCRSLPRLRGESGATMCPVMSCVDGNQGVQPANCRSTCAARGTGATAPYPVVDNAAHTFA</sequence>
<dbReference type="EMBL" id="CABPST010000002">
    <property type="protein sequence ID" value="VVE87239.1"/>
    <property type="molecule type" value="Genomic_DNA"/>
</dbReference>
<dbReference type="Proteomes" id="UP000382040">
    <property type="component" value="Unassembled WGS sequence"/>
</dbReference>
<dbReference type="AlphaFoldDB" id="A0A5E5BMY8"/>
<proteinExistence type="predicted"/>
<evidence type="ECO:0000313" key="2">
    <source>
        <dbReference type="Proteomes" id="UP000382040"/>
    </source>
</evidence>
<protein>
    <submittedName>
        <fullName evidence="1">Uncharacterized protein</fullName>
    </submittedName>
</protein>
<name>A0A5E5BMY8_9BURK</name>
<gene>
    <name evidence="1" type="ORF">PBR20603_01167</name>
</gene>
<organism evidence="1 2">
    <name type="scientific">Pandoraea bronchicola</name>
    <dbReference type="NCBI Taxonomy" id="2508287"/>
    <lineage>
        <taxon>Bacteria</taxon>
        <taxon>Pseudomonadati</taxon>
        <taxon>Pseudomonadota</taxon>
        <taxon>Betaproteobacteria</taxon>
        <taxon>Burkholderiales</taxon>
        <taxon>Burkholderiaceae</taxon>
        <taxon>Pandoraea</taxon>
    </lineage>
</organism>
<evidence type="ECO:0000313" key="1">
    <source>
        <dbReference type="EMBL" id="VVE87239.1"/>
    </source>
</evidence>